<evidence type="ECO:0008006" key="4">
    <source>
        <dbReference type="Google" id="ProtNLM"/>
    </source>
</evidence>
<feature type="region of interest" description="Disordered" evidence="1">
    <location>
        <begin position="167"/>
        <end position="193"/>
    </location>
</feature>
<evidence type="ECO:0000256" key="1">
    <source>
        <dbReference type="SAM" id="MobiDB-lite"/>
    </source>
</evidence>
<evidence type="ECO:0000313" key="2">
    <source>
        <dbReference type="EMBL" id="GLT21778.1"/>
    </source>
</evidence>
<accession>A0ABQ6F880</accession>
<proteinExistence type="predicted"/>
<protein>
    <recommendedName>
        <fullName evidence="4">Phasin domain-containing protein</fullName>
    </recommendedName>
</protein>
<gene>
    <name evidence="2" type="ORF">GCM10007933_12320</name>
</gene>
<comment type="caution">
    <text evidence="2">The sequence shown here is derived from an EMBL/GenBank/DDBJ whole genome shotgun (WGS) entry which is preliminary data.</text>
</comment>
<sequence length="193" mass="21230">MYISPSDIQHTRIHTIDNLHAASRAWVEATERLSELALRAGRLALDEGRDQLEELAEARSFRFDTLPLERLAEWRGESAGLVSECFEIFGDAQQALLQMAKDQVAVFDTVLQRQMDRAALSADATGEALIDHAREALRQAESGFNGLADAAAQSTDMVEEQVRQVSEALAGDADPAEKVEVAPPARSRRTREG</sequence>
<evidence type="ECO:0000313" key="3">
    <source>
        <dbReference type="Proteomes" id="UP001157167"/>
    </source>
</evidence>
<reference evidence="3" key="1">
    <citation type="journal article" date="2019" name="Int. J. Syst. Evol. Microbiol.">
        <title>The Global Catalogue of Microorganisms (GCM) 10K type strain sequencing project: providing services to taxonomists for standard genome sequencing and annotation.</title>
        <authorList>
            <consortium name="The Broad Institute Genomics Platform"/>
            <consortium name="The Broad Institute Genome Sequencing Center for Infectious Disease"/>
            <person name="Wu L."/>
            <person name="Ma J."/>
        </authorList>
    </citation>
    <scope>NUCLEOTIDE SEQUENCE [LARGE SCALE GENOMIC DNA]</scope>
    <source>
        <strain evidence="3">NBRC 102407</strain>
    </source>
</reference>
<keyword evidence="3" id="KW-1185">Reference proteome</keyword>
<dbReference type="RefSeq" id="WP_284187171.1">
    <property type="nucleotide sequence ID" value="NZ_BSPX01000013.1"/>
</dbReference>
<name>A0ABQ6F880_9RHOO</name>
<organism evidence="2 3">
    <name type="scientific">Zoogloea oryzae</name>
    <dbReference type="NCBI Taxonomy" id="310767"/>
    <lineage>
        <taxon>Bacteria</taxon>
        <taxon>Pseudomonadati</taxon>
        <taxon>Pseudomonadota</taxon>
        <taxon>Betaproteobacteria</taxon>
        <taxon>Rhodocyclales</taxon>
        <taxon>Zoogloeaceae</taxon>
        <taxon>Zoogloea</taxon>
    </lineage>
</organism>
<dbReference type="EMBL" id="BSPX01000013">
    <property type="protein sequence ID" value="GLT21778.1"/>
    <property type="molecule type" value="Genomic_DNA"/>
</dbReference>
<dbReference type="Proteomes" id="UP001157167">
    <property type="component" value="Unassembled WGS sequence"/>
</dbReference>